<protein>
    <recommendedName>
        <fullName evidence="14">Endonuclease</fullName>
        <ecNumber evidence="14">3.1.30.-</ecNumber>
    </recommendedName>
</protein>
<evidence type="ECO:0000256" key="12">
    <source>
        <dbReference type="PIRSR" id="PIRSR640255-1"/>
    </source>
</evidence>
<evidence type="ECO:0000256" key="4">
    <source>
        <dbReference type="ARBA" id="ARBA00022722"/>
    </source>
</evidence>
<feature type="non-terminal residue" evidence="17">
    <location>
        <position position="1"/>
    </location>
</feature>
<dbReference type="EC" id="3.1.30.-" evidence="14"/>
<evidence type="ECO:0000256" key="2">
    <source>
        <dbReference type="ARBA" id="ARBA00004173"/>
    </source>
</evidence>
<dbReference type="SMART" id="SM00477">
    <property type="entry name" value="NUC"/>
    <property type="match status" value="1"/>
</dbReference>
<evidence type="ECO:0000256" key="11">
    <source>
        <dbReference type="ARBA" id="ARBA00023157"/>
    </source>
</evidence>
<comment type="similarity">
    <text evidence="3 14">Belongs to the DNA/RNA non-specific endonuclease family.</text>
</comment>
<evidence type="ECO:0000256" key="3">
    <source>
        <dbReference type="ARBA" id="ARBA00010052"/>
    </source>
</evidence>
<evidence type="ECO:0000256" key="9">
    <source>
        <dbReference type="ARBA" id="ARBA00022946"/>
    </source>
</evidence>
<dbReference type="GO" id="GO:0005634">
    <property type="term" value="C:nucleus"/>
    <property type="evidence" value="ECO:0007669"/>
    <property type="project" value="TreeGrafter"/>
</dbReference>
<keyword evidence="4 14" id="KW-0540">Nuclease</keyword>
<keyword evidence="5 13" id="KW-0479">Metal-binding</keyword>
<dbReference type="PROSITE" id="PS01070">
    <property type="entry name" value="NUCLEASE_NON_SPEC"/>
    <property type="match status" value="1"/>
</dbReference>
<keyword evidence="18" id="KW-1185">Reference proteome</keyword>
<dbReference type="InterPro" id="IPR040255">
    <property type="entry name" value="Non-specific_endonuclease"/>
</dbReference>
<evidence type="ECO:0000259" key="15">
    <source>
        <dbReference type="SMART" id="SM00477"/>
    </source>
</evidence>
<reference evidence="17" key="1">
    <citation type="submission" date="2023-10" db="EMBL/GenBank/DDBJ databases">
        <title>Genome assembly of Pristionchus species.</title>
        <authorList>
            <person name="Yoshida K."/>
            <person name="Sommer R.J."/>
        </authorList>
    </citation>
    <scope>NUCLEOTIDE SEQUENCE</scope>
    <source>
        <strain evidence="17">RS5133</strain>
    </source>
</reference>
<dbReference type="InterPro" id="IPR044925">
    <property type="entry name" value="His-Me_finger_sf"/>
</dbReference>
<evidence type="ECO:0000256" key="13">
    <source>
        <dbReference type="PIRSR" id="PIRSR640255-2"/>
    </source>
</evidence>
<evidence type="ECO:0000256" key="8">
    <source>
        <dbReference type="ARBA" id="ARBA00022842"/>
    </source>
</evidence>
<keyword evidence="6 14" id="KW-0255">Endonuclease</keyword>
<proteinExistence type="inferred from homology"/>
<evidence type="ECO:0000256" key="7">
    <source>
        <dbReference type="ARBA" id="ARBA00022801"/>
    </source>
</evidence>
<gene>
    <name evidence="17" type="ORF">PFISCL1PPCAC_23975</name>
</gene>
<keyword evidence="10" id="KW-0496">Mitochondrion</keyword>
<evidence type="ECO:0000256" key="14">
    <source>
        <dbReference type="RuleBase" id="RU366055"/>
    </source>
</evidence>
<comment type="subcellular location">
    <subcellularLocation>
        <location evidence="2">Mitochondrion</location>
    </subcellularLocation>
</comment>
<dbReference type="InterPro" id="IPR020821">
    <property type="entry name" value="ENPP1-3/EXOG-like_nuc-like"/>
</dbReference>
<accession>A0AAV5WPZ3</accession>
<evidence type="ECO:0000256" key="1">
    <source>
        <dbReference type="ARBA" id="ARBA00001946"/>
    </source>
</evidence>
<dbReference type="SUPFAM" id="SSF54060">
    <property type="entry name" value="His-Me finger endonucleases"/>
    <property type="match status" value="1"/>
</dbReference>
<comment type="cofactor">
    <cofactor evidence="1 14">
        <name>Mg(2+)</name>
        <dbReference type="ChEBI" id="CHEBI:18420"/>
    </cofactor>
</comment>
<dbReference type="InterPro" id="IPR044929">
    <property type="entry name" value="DNA/RNA_non-sp_Endonuclease_sf"/>
</dbReference>
<dbReference type="GO" id="GO:0003676">
    <property type="term" value="F:nucleic acid binding"/>
    <property type="evidence" value="ECO:0007669"/>
    <property type="project" value="InterPro"/>
</dbReference>
<keyword evidence="11" id="KW-1015">Disulfide bond</keyword>
<evidence type="ECO:0000256" key="5">
    <source>
        <dbReference type="ARBA" id="ARBA00022723"/>
    </source>
</evidence>
<dbReference type="InterPro" id="IPR001604">
    <property type="entry name" value="Endo_G_ENPP1-like_dom"/>
</dbReference>
<keyword evidence="8" id="KW-0460">Magnesium</keyword>
<comment type="caution">
    <text evidence="17">The sequence shown here is derived from an EMBL/GenBank/DDBJ whole genome shotgun (WGS) entry which is preliminary data.</text>
</comment>
<dbReference type="SMART" id="SM00892">
    <property type="entry name" value="Endonuclease_NS"/>
    <property type="match status" value="1"/>
</dbReference>
<dbReference type="GO" id="GO:0046872">
    <property type="term" value="F:metal ion binding"/>
    <property type="evidence" value="ECO:0007669"/>
    <property type="project" value="UniProtKB-KW"/>
</dbReference>
<keyword evidence="7 14" id="KW-0378">Hydrolase</keyword>
<evidence type="ECO:0000259" key="16">
    <source>
        <dbReference type="SMART" id="SM00892"/>
    </source>
</evidence>
<sequence>TAAKLTGLTALAGGSFLLGTQVSNDWSPFNRLQAATAVAPAVSYLFNTIAFVLSLPQLLLLQPMPPMPTAMPVGGKEIVGPSRASQIMVHGFPGFDNLRTFEDFVLSYDRRTKTAHWVCEHLSPDRLEYDPSVDRSKSAFRPDDSMHPFFRSDNSDYKGSGYDRGHLAAAGNHRRTQNAVDQTFLLSNMSPQVGKGFNRDKWNELEKHVRKQSRKCVNLYVITGPLYLPKKEADGNLYVKYKVIGKNQVAVPTHFFKSLLIERRPGEFEVENYLMPNEVIPDSVPISSFLVPQELIERSGGFLLFEKLDKKRLKLVNGKSGGWW</sequence>
<dbReference type="Proteomes" id="UP001432322">
    <property type="component" value="Unassembled WGS sequence"/>
</dbReference>
<dbReference type="GO" id="GO:0005743">
    <property type="term" value="C:mitochondrial inner membrane"/>
    <property type="evidence" value="ECO:0007669"/>
    <property type="project" value="TreeGrafter"/>
</dbReference>
<evidence type="ECO:0000256" key="10">
    <source>
        <dbReference type="ARBA" id="ARBA00023128"/>
    </source>
</evidence>
<name>A0AAV5WPZ3_9BILA</name>
<dbReference type="GO" id="GO:0006309">
    <property type="term" value="P:apoptotic DNA fragmentation"/>
    <property type="evidence" value="ECO:0007669"/>
    <property type="project" value="TreeGrafter"/>
</dbReference>
<evidence type="ECO:0000256" key="6">
    <source>
        <dbReference type="ARBA" id="ARBA00022759"/>
    </source>
</evidence>
<dbReference type="GO" id="GO:0004521">
    <property type="term" value="F:RNA endonuclease activity"/>
    <property type="evidence" value="ECO:0007669"/>
    <property type="project" value="TreeGrafter"/>
</dbReference>
<evidence type="ECO:0000313" key="18">
    <source>
        <dbReference type="Proteomes" id="UP001432322"/>
    </source>
</evidence>
<feature type="domain" description="DNA/RNA non-specific endonuclease/pyrophosphatase/phosphodiesterase" evidence="16">
    <location>
        <begin position="100"/>
        <end position="311"/>
    </location>
</feature>
<evidence type="ECO:0000313" key="17">
    <source>
        <dbReference type="EMBL" id="GMT32678.1"/>
    </source>
</evidence>
<dbReference type="CDD" id="cd00091">
    <property type="entry name" value="NUC"/>
    <property type="match status" value="1"/>
</dbReference>
<dbReference type="InterPro" id="IPR018524">
    <property type="entry name" value="DNA/RNA_endonuclease_AS"/>
</dbReference>
<dbReference type="Pfam" id="PF01223">
    <property type="entry name" value="Endonuclease_NS"/>
    <property type="match status" value="1"/>
</dbReference>
<dbReference type="PANTHER" id="PTHR13966:SF5">
    <property type="entry name" value="ENDONUCLEASE G, MITOCHONDRIAL"/>
    <property type="match status" value="1"/>
</dbReference>
<feature type="domain" description="ENPP1-3/EXOG-like endonuclease/phosphodiesterase" evidence="15">
    <location>
        <begin position="101"/>
        <end position="311"/>
    </location>
</feature>
<dbReference type="PANTHER" id="PTHR13966">
    <property type="entry name" value="ENDONUCLEASE RELATED"/>
    <property type="match status" value="1"/>
</dbReference>
<keyword evidence="9" id="KW-0809">Transit peptide</keyword>
<dbReference type="FunFam" id="3.40.570.10:FF:000002">
    <property type="entry name" value="Endonuclease G, mitochondrial"/>
    <property type="match status" value="1"/>
</dbReference>
<organism evidence="17 18">
    <name type="scientific">Pristionchus fissidentatus</name>
    <dbReference type="NCBI Taxonomy" id="1538716"/>
    <lineage>
        <taxon>Eukaryota</taxon>
        <taxon>Metazoa</taxon>
        <taxon>Ecdysozoa</taxon>
        <taxon>Nematoda</taxon>
        <taxon>Chromadorea</taxon>
        <taxon>Rhabditida</taxon>
        <taxon>Rhabditina</taxon>
        <taxon>Diplogasteromorpha</taxon>
        <taxon>Diplogasteroidea</taxon>
        <taxon>Neodiplogasteridae</taxon>
        <taxon>Pristionchus</taxon>
    </lineage>
</organism>
<dbReference type="EMBL" id="BTSY01000006">
    <property type="protein sequence ID" value="GMT32678.1"/>
    <property type="molecule type" value="Genomic_DNA"/>
</dbReference>
<feature type="active site" description="Proton acceptor" evidence="12">
    <location>
        <position position="166"/>
    </location>
</feature>
<dbReference type="Gene3D" id="3.40.570.10">
    <property type="entry name" value="Extracellular Endonuclease, subunit A"/>
    <property type="match status" value="1"/>
</dbReference>
<feature type="binding site" evidence="13">
    <location>
        <position position="198"/>
    </location>
    <ligand>
        <name>Mg(2+)</name>
        <dbReference type="ChEBI" id="CHEBI:18420"/>
        <note>catalytic</note>
    </ligand>
</feature>
<dbReference type="GO" id="GO:0000014">
    <property type="term" value="F:single-stranded DNA endodeoxyribonuclease activity"/>
    <property type="evidence" value="ECO:0007669"/>
    <property type="project" value="TreeGrafter"/>
</dbReference>
<dbReference type="AlphaFoldDB" id="A0AAV5WPZ3"/>